<dbReference type="EMBL" id="JAAAWO010000002">
    <property type="protein sequence ID" value="NDW14771.1"/>
    <property type="molecule type" value="Genomic_DNA"/>
</dbReference>
<feature type="compositionally biased region" description="Low complexity" evidence="1">
    <location>
        <begin position="103"/>
        <end position="119"/>
    </location>
</feature>
<gene>
    <name evidence="2" type="ORF">GTQ48_04400</name>
</gene>
<evidence type="ECO:0000313" key="3">
    <source>
        <dbReference type="Proteomes" id="UP000471381"/>
    </source>
</evidence>
<feature type="region of interest" description="Disordered" evidence="1">
    <location>
        <begin position="49"/>
        <end position="121"/>
    </location>
</feature>
<protein>
    <submittedName>
        <fullName evidence="2">Alanine acetyltransferase</fullName>
    </submittedName>
</protein>
<keyword evidence="3" id="KW-1185">Reference proteome</keyword>
<dbReference type="Proteomes" id="UP000471381">
    <property type="component" value="Unassembled WGS sequence"/>
</dbReference>
<evidence type="ECO:0000256" key="1">
    <source>
        <dbReference type="SAM" id="MobiDB-lite"/>
    </source>
</evidence>
<comment type="caution">
    <text evidence="2">The sequence shown here is derived from an EMBL/GenBank/DDBJ whole genome shotgun (WGS) entry which is preliminary data.</text>
</comment>
<sequence length="197" mass="20795">MLITPYQHAVLQEMGIPVWISKEAYFAAESGEVGSAASKHSAKLHSTEIAQRNVSSSVSSKPISQQEKQSRLDQLRAHVGGASAHKENTAAKESIPTKESSATSKPQPTQSDTSSQSQPLGIPLSASQKVASAAWLSDLTLACVQLGLSSSQVNVFIGTTLSIHKNAIVVPAPPEQLNTQQKRALWSALISASQKSG</sequence>
<reference evidence="2 3" key="1">
    <citation type="submission" date="2020-01" db="EMBL/GenBank/DDBJ databases">
        <title>Genomes of bacteria type strains.</title>
        <authorList>
            <person name="Chen J."/>
            <person name="Zhu S."/>
            <person name="Yang J."/>
        </authorList>
    </citation>
    <scope>NUCLEOTIDE SEQUENCE [LARGE SCALE GENOMIC DNA]</scope>
    <source>
        <strain evidence="2 3">LMG 24078</strain>
    </source>
</reference>
<dbReference type="AlphaFoldDB" id="A0A6N9TC97"/>
<evidence type="ECO:0000313" key="2">
    <source>
        <dbReference type="EMBL" id="NDW14771.1"/>
    </source>
</evidence>
<proteinExistence type="predicted"/>
<keyword evidence="2" id="KW-0808">Transferase</keyword>
<dbReference type="RefSeq" id="WP_163105336.1">
    <property type="nucleotide sequence ID" value="NZ_JAAAWO010000002.1"/>
</dbReference>
<accession>A0A6N9TC97</accession>
<name>A0A6N9TC97_9ALTE</name>
<organism evidence="2 3">
    <name type="scientific">Alteromonas genovensis</name>
    <dbReference type="NCBI Taxonomy" id="471225"/>
    <lineage>
        <taxon>Bacteria</taxon>
        <taxon>Pseudomonadati</taxon>
        <taxon>Pseudomonadota</taxon>
        <taxon>Gammaproteobacteria</taxon>
        <taxon>Alteromonadales</taxon>
        <taxon>Alteromonadaceae</taxon>
        <taxon>Alteromonas/Salinimonas group</taxon>
        <taxon>Alteromonas</taxon>
    </lineage>
</organism>
<dbReference type="GO" id="GO:0016740">
    <property type="term" value="F:transferase activity"/>
    <property type="evidence" value="ECO:0007669"/>
    <property type="project" value="UniProtKB-KW"/>
</dbReference>